<dbReference type="OrthoDB" id="5362978at2759"/>
<protein>
    <submittedName>
        <fullName evidence="1">Uncharacterized protein</fullName>
    </submittedName>
</protein>
<dbReference type="Proteomes" id="UP000267821">
    <property type="component" value="Unassembled WGS sequence"/>
</dbReference>
<dbReference type="STRING" id="1051890.A0A3N4LJQ6"/>
<evidence type="ECO:0000313" key="1">
    <source>
        <dbReference type="EMBL" id="RPB23134.1"/>
    </source>
</evidence>
<feature type="non-terminal residue" evidence="1">
    <location>
        <position position="1"/>
    </location>
</feature>
<sequence length="73" mass="8563">TILWGPYNTLLNYLFPFKEDFVFVPQFKRPEQPKFTTIFIISRDEHPVLFVEVETIGSFSTHFNSSVGRYSDA</sequence>
<dbReference type="InParanoid" id="A0A3N4LJQ6"/>
<keyword evidence="2" id="KW-1185">Reference proteome</keyword>
<dbReference type="AlphaFoldDB" id="A0A3N4LJQ6"/>
<accession>A0A3N4LJQ6</accession>
<proteinExistence type="predicted"/>
<reference evidence="1 2" key="1">
    <citation type="journal article" date="2018" name="Nat. Ecol. Evol.">
        <title>Pezizomycetes genomes reveal the molecular basis of ectomycorrhizal truffle lifestyle.</title>
        <authorList>
            <person name="Murat C."/>
            <person name="Payen T."/>
            <person name="Noel B."/>
            <person name="Kuo A."/>
            <person name="Morin E."/>
            <person name="Chen J."/>
            <person name="Kohler A."/>
            <person name="Krizsan K."/>
            <person name="Balestrini R."/>
            <person name="Da Silva C."/>
            <person name="Montanini B."/>
            <person name="Hainaut M."/>
            <person name="Levati E."/>
            <person name="Barry K.W."/>
            <person name="Belfiori B."/>
            <person name="Cichocki N."/>
            <person name="Clum A."/>
            <person name="Dockter R.B."/>
            <person name="Fauchery L."/>
            <person name="Guy J."/>
            <person name="Iotti M."/>
            <person name="Le Tacon F."/>
            <person name="Lindquist E.A."/>
            <person name="Lipzen A."/>
            <person name="Malagnac F."/>
            <person name="Mello A."/>
            <person name="Molinier V."/>
            <person name="Miyauchi S."/>
            <person name="Poulain J."/>
            <person name="Riccioni C."/>
            <person name="Rubini A."/>
            <person name="Sitrit Y."/>
            <person name="Splivallo R."/>
            <person name="Traeger S."/>
            <person name="Wang M."/>
            <person name="Zifcakova L."/>
            <person name="Wipf D."/>
            <person name="Zambonelli A."/>
            <person name="Paolocci F."/>
            <person name="Nowrousian M."/>
            <person name="Ottonello S."/>
            <person name="Baldrian P."/>
            <person name="Spatafora J.W."/>
            <person name="Henrissat B."/>
            <person name="Nagy L.G."/>
            <person name="Aury J.M."/>
            <person name="Wincker P."/>
            <person name="Grigoriev I.V."/>
            <person name="Bonfante P."/>
            <person name="Martin F.M."/>
        </authorList>
    </citation>
    <scope>NUCLEOTIDE SEQUENCE [LARGE SCALE GENOMIC DNA]</scope>
    <source>
        <strain evidence="1 2">ATCC MYA-4762</strain>
    </source>
</reference>
<dbReference type="EMBL" id="ML121548">
    <property type="protein sequence ID" value="RPB23134.1"/>
    <property type="molecule type" value="Genomic_DNA"/>
</dbReference>
<organism evidence="1 2">
    <name type="scientific">Terfezia boudieri ATCC MYA-4762</name>
    <dbReference type="NCBI Taxonomy" id="1051890"/>
    <lineage>
        <taxon>Eukaryota</taxon>
        <taxon>Fungi</taxon>
        <taxon>Dikarya</taxon>
        <taxon>Ascomycota</taxon>
        <taxon>Pezizomycotina</taxon>
        <taxon>Pezizomycetes</taxon>
        <taxon>Pezizales</taxon>
        <taxon>Pezizaceae</taxon>
        <taxon>Terfezia</taxon>
    </lineage>
</organism>
<gene>
    <name evidence="1" type="ORF">L211DRAFT_787553</name>
</gene>
<evidence type="ECO:0000313" key="2">
    <source>
        <dbReference type="Proteomes" id="UP000267821"/>
    </source>
</evidence>
<name>A0A3N4LJQ6_9PEZI</name>